<dbReference type="InterPro" id="IPR020568">
    <property type="entry name" value="Ribosomal_Su5_D2-typ_SF"/>
</dbReference>
<dbReference type="GO" id="GO:0001682">
    <property type="term" value="P:tRNA 5'-leader removal"/>
    <property type="evidence" value="ECO:0007669"/>
    <property type="project" value="UniProtKB-UniRule"/>
</dbReference>
<keyword evidence="2 7" id="KW-0819">tRNA processing</keyword>
<keyword evidence="5 7" id="KW-0378">Hydrolase</keyword>
<dbReference type="Pfam" id="PF00825">
    <property type="entry name" value="Ribonuclease_P"/>
    <property type="match status" value="1"/>
</dbReference>
<dbReference type="GO" id="GO:0004526">
    <property type="term" value="F:ribonuclease P activity"/>
    <property type="evidence" value="ECO:0007669"/>
    <property type="project" value="UniProtKB-UniRule"/>
</dbReference>
<evidence type="ECO:0000313" key="9">
    <source>
        <dbReference type="EMBL" id="RDE18809.1"/>
    </source>
</evidence>
<dbReference type="PANTHER" id="PTHR33992">
    <property type="entry name" value="RIBONUCLEASE P PROTEIN COMPONENT"/>
    <property type="match status" value="1"/>
</dbReference>
<dbReference type="EC" id="3.1.26.5" evidence="7 8"/>
<dbReference type="NCBIfam" id="TIGR00188">
    <property type="entry name" value="rnpA"/>
    <property type="match status" value="1"/>
</dbReference>
<dbReference type="RefSeq" id="WP_114696423.1">
    <property type="nucleotide sequence ID" value="NZ_QQOH01000004.1"/>
</dbReference>
<organism evidence="9 10">
    <name type="scientific">Motiliproteus coralliicola</name>
    <dbReference type="NCBI Taxonomy" id="2283196"/>
    <lineage>
        <taxon>Bacteria</taxon>
        <taxon>Pseudomonadati</taxon>
        <taxon>Pseudomonadota</taxon>
        <taxon>Gammaproteobacteria</taxon>
        <taxon>Oceanospirillales</taxon>
        <taxon>Oceanospirillaceae</taxon>
        <taxon>Motiliproteus</taxon>
    </lineage>
</organism>
<evidence type="ECO:0000256" key="8">
    <source>
        <dbReference type="NCBIfam" id="TIGR00188"/>
    </source>
</evidence>
<keyword evidence="4 7" id="KW-0255">Endonuclease</keyword>
<dbReference type="InterPro" id="IPR020539">
    <property type="entry name" value="RNase_P_CS"/>
</dbReference>
<dbReference type="InterPro" id="IPR014721">
    <property type="entry name" value="Ribsml_uS5_D2-typ_fold_subgr"/>
</dbReference>
<evidence type="ECO:0000256" key="4">
    <source>
        <dbReference type="ARBA" id="ARBA00022759"/>
    </source>
</evidence>
<sequence>MTGFEFPRCSRLLNAGDYRTVFNGAQLKVSDRHLLILATPNPLPHPRLGLVIAKKNVRLAVQRNRVKRIIRESFRHQDEGLPNLDIVVMARRGLGDLDNAALHQLIDHSWKRLRKYAHRHLKSKPKGN</sequence>
<dbReference type="AlphaFoldDB" id="A0A369WCA6"/>
<gene>
    <name evidence="7" type="primary">rnpA</name>
    <name evidence="9" type="ORF">DV711_14410</name>
</gene>
<dbReference type="InterPro" id="IPR000100">
    <property type="entry name" value="RNase_P"/>
</dbReference>
<name>A0A369WCA6_9GAMM</name>
<dbReference type="SUPFAM" id="SSF54211">
    <property type="entry name" value="Ribosomal protein S5 domain 2-like"/>
    <property type="match status" value="1"/>
</dbReference>
<dbReference type="GO" id="GO:0030677">
    <property type="term" value="C:ribonuclease P complex"/>
    <property type="evidence" value="ECO:0007669"/>
    <property type="project" value="TreeGrafter"/>
</dbReference>
<protein>
    <recommendedName>
        <fullName evidence="7 8">Ribonuclease P protein component</fullName>
        <shortName evidence="7">RNase P protein</shortName>
        <shortName evidence="7">RNaseP protein</shortName>
        <ecNumber evidence="7 8">3.1.26.5</ecNumber>
    </recommendedName>
    <alternativeName>
        <fullName evidence="7">Protein C5</fullName>
    </alternativeName>
</protein>
<evidence type="ECO:0000313" key="10">
    <source>
        <dbReference type="Proteomes" id="UP000253769"/>
    </source>
</evidence>
<evidence type="ECO:0000256" key="1">
    <source>
        <dbReference type="ARBA" id="ARBA00002663"/>
    </source>
</evidence>
<dbReference type="PANTHER" id="PTHR33992:SF1">
    <property type="entry name" value="RIBONUCLEASE P PROTEIN COMPONENT"/>
    <property type="match status" value="1"/>
</dbReference>
<comment type="similarity">
    <text evidence="7">Belongs to the RnpA family.</text>
</comment>
<keyword evidence="6 7" id="KW-0694">RNA-binding</keyword>
<accession>A0A369WCA6</accession>
<dbReference type="GO" id="GO:0000049">
    <property type="term" value="F:tRNA binding"/>
    <property type="evidence" value="ECO:0007669"/>
    <property type="project" value="UniProtKB-UniRule"/>
</dbReference>
<evidence type="ECO:0000256" key="6">
    <source>
        <dbReference type="ARBA" id="ARBA00022884"/>
    </source>
</evidence>
<evidence type="ECO:0000256" key="7">
    <source>
        <dbReference type="HAMAP-Rule" id="MF_00227"/>
    </source>
</evidence>
<comment type="caution">
    <text evidence="9">The sequence shown here is derived from an EMBL/GenBank/DDBJ whole genome shotgun (WGS) entry which is preliminary data.</text>
</comment>
<keyword evidence="3 7" id="KW-0540">Nuclease</keyword>
<dbReference type="GO" id="GO:0042781">
    <property type="term" value="F:3'-tRNA processing endoribonuclease activity"/>
    <property type="evidence" value="ECO:0007669"/>
    <property type="project" value="TreeGrafter"/>
</dbReference>
<keyword evidence="10" id="KW-1185">Reference proteome</keyword>
<dbReference type="OrthoDB" id="9796422at2"/>
<reference evidence="9 10" key="1">
    <citation type="submission" date="2018-07" db="EMBL/GenBank/DDBJ databases">
        <title>Motiliproteus coralliicola sp. nov., a bacterium isolated from Coral.</title>
        <authorList>
            <person name="Wang G."/>
        </authorList>
    </citation>
    <scope>NUCLEOTIDE SEQUENCE [LARGE SCALE GENOMIC DNA]</scope>
    <source>
        <strain evidence="9 10">C34</strain>
    </source>
</reference>
<dbReference type="EMBL" id="QQOH01000004">
    <property type="protein sequence ID" value="RDE18809.1"/>
    <property type="molecule type" value="Genomic_DNA"/>
</dbReference>
<comment type="subunit">
    <text evidence="7">Consists of a catalytic RNA component (M1 or rnpB) and a protein subunit.</text>
</comment>
<comment type="catalytic activity">
    <reaction evidence="7">
        <text>Endonucleolytic cleavage of RNA, removing 5'-extranucleotides from tRNA precursor.</text>
        <dbReference type="EC" id="3.1.26.5"/>
    </reaction>
</comment>
<dbReference type="Proteomes" id="UP000253769">
    <property type="component" value="Unassembled WGS sequence"/>
</dbReference>
<comment type="function">
    <text evidence="1 7">RNaseP catalyzes the removal of the 5'-leader sequence from pre-tRNA to produce the mature 5'-terminus. It can also cleave other RNA substrates such as 4.5S RNA. The protein component plays an auxiliary but essential role in vivo by binding to the 5'-leader sequence and broadening the substrate specificity of the ribozyme.</text>
</comment>
<dbReference type="Gene3D" id="3.30.230.10">
    <property type="match status" value="1"/>
</dbReference>
<proteinExistence type="inferred from homology"/>
<evidence type="ECO:0000256" key="2">
    <source>
        <dbReference type="ARBA" id="ARBA00022694"/>
    </source>
</evidence>
<dbReference type="HAMAP" id="MF_00227">
    <property type="entry name" value="RNase_P"/>
    <property type="match status" value="1"/>
</dbReference>
<evidence type="ECO:0000256" key="5">
    <source>
        <dbReference type="ARBA" id="ARBA00022801"/>
    </source>
</evidence>
<dbReference type="PROSITE" id="PS00648">
    <property type="entry name" value="RIBONUCLEASE_P"/>
    <property type="match status" value="1"/>
</dbReference>
<evidence type="ECO:0000256" key="3">
    <source>
        <dbReference type="ARBA" id="ARBA00022722"/>
    </source>
</evidence>